<comment type="similarity">
    <text evidence="3">Belongs to the UbiH/COQ6 family.</text>
</comment>
<dbReference type="PRINTS" id="PR00420">
    <property type="entry name" value="RNGMNOXGNASE"/>
</dbReference>
<organism evidence="9 10">
    <name type="scientific">Sphingomonas pokkalii</name>
    <dbReference type="NCBI Taxonomy" id="2175090"/>
    <lineage>
        <taxon>Bacteria</taxon>
        <taxon>Pseudomonadati</taxon>
        <taxon>Pseudomonadota</taxon>
        <taxon>Alphaproteobacteria</taxon>
        <taxon>Sphingomonadales</taxon>
        <taxon>Sphingomonadaceae</taxon>
        <taxon>Sphingomonas</taxon>
    </lineage>
</organism>
<dbReference type="GO" id="GO:0006744">
    <property type="term" value="P:ubiquinone biosynthetic process"/>
    <property type="evidence" value="ECO:0007669"/>
    <property type="project" value="UniProtKB-UniPathway"/>
</dbReference>
<dbReference type="Proteomes" id="UP000245890">
    <property type="component" value="Unassembled WGS sequence"/>
</dbReference>
<keyword evidence="6" id="KW-0560">Oxidoreductase</keyword>
<dbReference type="EMBL" id="QENQ01000001">
    <property type="protein sequence ID" value="PVX29447.1"/>
    <property type="molecule type" value="Genomic_DNA"/>
</dbReference>
<reference evidence="9 10" key="1">
    <citation type="submission" date="2018-05" db="EMBL/GenBank/DDBJ databases">
        <title>Description of Sphingomonas pokkalii sp nov, isolated from the rhizosphere of saline tolerant pokkali rice and its draft genome analysis.</title>
        <authorList>
            <person name="Menon R."/>
            <person name="Kumari S."/>
            <person name="Rameshkumar N."/>
        </authorList>
    </citation>
    <scope>NUCLEOTIDE SEQUENCE [LARGE SCALE GENOMIC DNA]</scope>
    <source>
        <strain evidence="9 10">L3B27</strain>
    </source>
</reference>
<dbReference type="InterPro" id="IPR010971">
    <property type="entry name" value="UbiH/COQ6"/>
</dbReference>
<dbReference type="Gene3D" id="3.50.50.60">
    <property type="entry name" value="FAD/NAD(P)-binding domain"/>
    <property type="match status" value="2"/>
</dbReference>
<sequence length="390" mass="41964">MDCDVVIVGGGPAGLAFARSLEDSGLRIVLLERAPLAALATPRFDGREIALTHGSKRILEQLGAWARIPAEEIAPMRAAKVVNGDSPFSLNFTAGEGEADRLGWLVPNHRIRAALYEAVKDQPGLCLVPGAEVVHARSGATGARAEVLLSSGEVVRAKLLVVADSRLSKTREALGIDADVNPLGRSMMVVRVRHELPHGATALEWFDHRQTLALLPLNGNMAGAVLTLPEEAARRVAAFDDASLGRDLTRRFRQRLGRMEVVSDRNVYPLVTTWAHQFVSGRAALIGDAAVGMHPVTAHGFNLGLGGQALLAAEVLEAVRRGMDPALPAVLRRFESGHRAACKPLYTGTNLLVRLFTDERLPARAMRHAVLRLGAGLPFVRPTVRAMLTH</sequence>
<name>A0A2U0SDK4_9SPHN</name>
<dbReference type="GO" id="GO:0004497">
    <property type="term" value="F:monooxygenase activity"/>
    <property type="evidence" value="ECO:0007669"/>
    <property type="project" value="UniProtKB-KW"/>
</dbReference>
<protein>
    <submittedName>
        <fullName evidence="9">FAD-dependent hydroxylase</fullName>
    </submittedName>
</protein>
<dbReference type="GO" id="GO:0071949">
    <property type="term" value="F:FAD binding"/>
    <property type="evidence" value="ECO:0007669"/>
    <property type="project" value="InterPro"/>
</dbReference>
<proteinExistence type="inferred from homology"/>
<dbReference type="OrthoDB" id="9796623at2"/>
<dbReference type="AlphaFoldDB" id="A0A2U0SDK4"/>
<evidence type="ECO:0000256" key="3">
    <source>
        <dbReference type="ARBA" id="ARBA00005349"/>
    </source>
</evidence>
<dbReference type="UniPathway" id="UPA00232"/>
<dbReference type="InterPro" id="IPR002938">
    <property type="entry name" value="FAD-bd"/>
</dbReference>
<evidence type="ECO:0000256" key="1">
    <source>
        <dbReference type="ARBA" id="ARBA00001974"/>
    </source>
</evidence>
<evidence type="ECO:0000313" key="10">
    <source>
        <dbReference type="Proteomes" id="UP000245890"/>
    </source>
</evidence>
<dbReference type="Pfam" id="PF01494">
    <property type="entry name" value="FAD_binding_3"/>
    <property type="match status" value="1"/>
</dbReference>
<dbReference type="InterPro" id="IPR051205">
    <property type="entry name" value="UbiH/COQ6_monooxygenase"/>
</dbReference>
<dbReference type="NCBIfam" id="TIGR01988">
    <property type="entry name" value="Ubi-OHases"/>
    <property type="match status" value="1"/>
</dbReference>
<comment type="pathway">
    <text evidence="2">Cofactor biosynthesis; ubiquinone biosynthesis.</text>
</comment>
<evidence type="ECO:0000256" key="7">
    <source>
        <dbReference type="ARBA" id="ARBA00023033"/>
    </source>
</evidence>
<dbReference type="RefSeq" id="WP_116468886.1">
    <property type="nucleotide sequence ID" value="NZ_QENQ01000001.1"/>
</dbReference>
<dbReference type="PANTHER" id="PTHR43876">
    <property type="entry name" value="UBIQUINONE BIOSYNTHESIS MONOOXYGENASE COQ6, MITOCHONDRIAL"/>
    <property type="match status" value="1"/>
</dbReference>
<keyword evidence="7" id="KW-0503">Monooxygenase</keyword>
<keyword evidence="10" id="KW-1185">Reference proteome</keyword>
<comment type="caution">
    <text evidence="9">The sequence shown here is derived from an EMBL/GenBank/DDBJ whole genome shotgun (WGS) entry which is preliminary data.</text>
</comment>
<evidence type="ECO:0000256" key="5">
    <source>
        <dbReference type="ARBA" id="ARBA00022827"/>
    </source>
</evidence>
<accession>A0A2U0SDK4</accession>
<evidence type="ECO:0000256" key="2">
    <source>
        <dbReference type="ARBA" id="ARBA00004749"/>
    </source>
</evidence>
<evidence type="ECO:0000256" key="4">
    <source>
        <dbReference type="ARBA" id="ARBA00022630"/>
    </source>
</evidence>
<feature type="domain" description="FAD-binding" evidence="8">
    <location>
        <begin position="2"/>
        <end position="319"/>
    </location>
</feature>
<keyword evidence="4" id="KW-0285">Flavoprotein</keyword>
<dbReference type="GO" id="GO:0016705">
    <property type="term" value="F:oxidoreductase activity, acting on paired donors, with incorporation or reduction of molecular oxygen"/>
    <property type="evidence" value="ECO:0007669"/>
    <property type="project" value="InterPro"/>
</dbReference>
<dbReference type="SUPFAM" id="SSF51905">
    <property type="entry name" value="FAD/NAD(P)-binding domain"/>
    <property type="match status" value="1"/>
</dbReference>
<evidence type="ECO:0000256" key="6">
    <source>
        <dbReference type="ARBA" id="ARBA00023002"/>
    </source>
</evidence>
<dbReference type="InterPro" id="IPR036188">
    <property type="entry name" value="FAD/NAD-bd_sf"/>
</dbReference>
<gene>
    <name evidence="9" type="ORF">DD559_09070</name>
</gene>
<keyword evidence="5" id="KW-0274">FAD</keyword>
<evidence type="ECO:0000313" key="9">
    <source>
        <dbReference type="EMBL" id="PVX29447.1"/>
    </source>
</evidence>
<dbReference type="NCBIfam" id="NF006593">
    <property type="entry name" value="PRK09126.1"/>
    <property type="match status" value="1"/>
</dbReference>
<comment type="cofactor">
    <cofactor evidence="1">
        <name>FAD</name>
        <dbReference type="ChEBI" id="CHEBI:57692"/>
    </cofactor>
</comment>
<evidence type="ECO:0000259" key="8">
    <source>
        <dbReference type="Pfam" id="PF01494"/>
    </source>
</evidence>
<dbReference type="PANTHER" id="PTHR43876:SF25">
    <property type="entry name" value="MONOOXYGENASE NMA2164"/>
    <property type="match status" value="1"/>
</dbReference>